<feature type="region of interest" description="Disordered" evidence="4">
    <location>
        <begin position="616"/>
        <end position="647"/>
    </location>
</feature>
<dbReference type="Pfam" id="PF12796">
    <property type="entry name" value="Ank_2"/>
    <property type="match status" value="1"/>
</dbReference>
<gene>
    <name evidence="6" type="ORF">EVOR1521_LOCUS12842</name>
</gene>
<evidence type="ECO:0000259" key="5">
    <source>
        <dbReference type="Pfam" id="PF11977"/>
    </source>
</evidence>
<dbReference type="InterPro" id="IPR002110">
    <property type="entry name" value="Ankyrin_rpt"/>
</dbReference>
<dbReference type="Proteomes" id="UP001178507">
    <property type="component" value="Unassembled WGS sequence"/>
</dbReference>
<sequence>MLAPPSARPAELSSQLSLTGALLEIDPAANPANYWRRNAWDVEAIKRDIRAVCGEGLPERRDGTFSSLVSTLRSGKAAGKAVSKGSGQDARLLSLGKSQGSSPGPRTLHPTKPHPPPLGSKVVPDKMPDVDNEGRPYNLKLVVVNFNNVGTKYGILFHKDEECMFNWEGVRRCAKELTKRCFKVIGVIYQNWRAYDGDQWVDGIPQDIRSMCESIQETPRIAGINQKSADDEMTIKCAYHRNCRLLDNDNYKDWLHTLRKDEIRDWYQFSQHRIHMKYFFDSQVGFFETLDGNAARGASEEREDPRRKSRNRVAGNANASSAANARPNEQRVCVTPPDFTARAGPVLAAPAPAGPAAASAVPSAPATHAALGLAVMVPTITGFRQHRGPTITMPTITPAPSSAVDLTAEPPRRPAAAMNMAKAGWTPLCAAAQQGKIDAAKRLLDAGADPNIPNALGAHPIFYALHNWSLRMFRLLLKHGGSMERARSERGETLKAYVERKVKQAGQLKRGGAAFFSTASRQELLKMVGARKAAQSALESAALARKRRRSDAQIQPPKARARVDPYGGSVNAVDLTEAGSALRRSGNQETREADLDMDDNSLATLLGAAMQEEIDAMQDGDATPPATEPGTTSIHPGPVGAAHSDGD</sequence>
<keyword evidence="7" id="KW-1185">Reference proteome</keyword>
<feature type="repeat" description="ANK" evidence="3">
    <location>
        <begin position="423"/>
        <end position="455"/>
    </location>
</feature>
<comment type="caution">
    <text evidence="6">The sequence shown here is derived from an EMBL/GenBank/DDBJ whole genome shotgun (WGS) entry which is preliminary data.</text>
</comment>
<feature type="region of interest" description="Disordered" evidence="4">
    <location>
        <begin position="93"/>
        <end position="125"/>
    </location>
</feature>
<accession>A0AA36IF26</accession>
<dbReference type="Gene3D" id="1.25.40.20">
    <property type="entry name" value="Ankyrin repeat-containing domain"/>
    <property type="match status" value="1"/>
</dbReference>
<evidence type="ECO:0000256" key="2">
    <source>
        <dbReference type="ARBA" id="ARBA00023043"/>
    </source>
</evidence>
<feature type="compositionally biased region" description="Low complexity" evidence="4">
    <location>
        <begin position="312"/>
        <end position="327"/>
    </location>
</feature>
<evidence type="ECO:0000256" key="1">
    <source>
        <dbReference type="ARBA" id="ARBA00022737"/>
    </source>
</evidence>
<dbReference type="GO" id="GO:0085020">
    <property type="term" value="P:protein K6-linked ubiquitination"/>
    <property type="evidence" value="ECO:0007669"/>
    <property type="project" value="TreeGrafter"/>
</dbReference>
<dbReference type="Gene3D" id="3.40.50.11980">
    <property type="match status" value="1"/>
</dbReference>
<dbReference type="Pfam" id="PF11977">
    <property type="entry name" value="RNase_Zc3h12a"/>
    <property type="match status" value="1"/>
</dbReference>
<evidence type="ECO:0000313" key="6">
    <source>
        <dbReference type="EMBL" id="CAJ1386562.1"/>
    </source>
</evidence>
<reference evidence="6" key="1">
    <citation type="submission" date="2023-08" db="EMBL/GenBank/DDBJ databases">
        <authorList>
            <person name="Chen Y."/>
            <person name="Shah S."/>
            <person name="Dougan E. K."/>
            <person name="Thang M."/>
            <person name="Chan C."/>
        </authorList>
    </citation>
    <scope>NUCLEOTIDE SEQUENCE</scope>
</reference>
<protein>
    <recommendedName>
        <fullName evidence="5">RNase NYN domain-containing protein</fullName>
    </recommendedName>
</protein>
<organism evidence="6 7">
    <name type="scientific">Effrenium voratum</name>
    <dbReference type="NCBI Taxonomy" id="2562239"/>
    <lineage>
        <taxon>Eukaryota</taxon>
        <taxon>Sar</taxon>
        <taxon>Alveolata</taxon>
        <taxon>Dinophyceae</taxon>
        <taxon>Suessiales</taxon>
        <taxon>Symbiodiniaceae</taxon>
        <taxon>Effrenium</taxon>
    </lineage>
</organism>
<dbReference type="GO" id="GO:0004842">
    <property type="term" value="F:ubiquitin-protein transferase activity"/>
    <property type="evidence" value="ECO:0007669"/>
    <property type="project" value="TreeGrafter"/>
</dbReference>
<keyword evidence="1" id="KW-0677">Repeat</keyword>
<evidence type="ECO:0000256" key="3">
    <source>
        <dbReference type="PROSITE-ProRule" id="PRU00023"/>
    </source>
</evidence>
<feature type="region of interest" description="Disordered" evidence="4">
    <location>
        <begin position="546"/>
        <end position="567"/>
    </location>
</feature>
<feature type="region of interest" description="Disordered" evidence="4">
    <location>
        <begin position="295"/>
        <end position="331"/>
    </location>
</feature>
<evidence type="ECO:0000313" key="7">
    <source>
        <dbReference type="Proteomes" id="UP001178507"/>
    </source>
</evidence>
<dbReference type="AlphaFoldDB" id="A0AA36IF26"/>
<dbReference type="InterPro" id="IPR036770">
    <property type="entry name" value="Ankyrin_rpt-contain_sf"/>
</dbReference>
<dbReference type="SUPFAM" id="SSF48403">
    <property type="entry name" value="Ankyrin repeat"/>
    <property type="match status" value="1"/>
</dbReference>
<dbReference type="PROSITE" id="PS50088">
    <property type="entry name" value="ANK_REPEAT"/>
    <property type="match status" value="1"/>
</dbReference>
<dbReference type="EMBL" id="CAUJNA010001380">
    <property type="protein sequence ID" value="CAJ1386562.1"/>
    <property type="molecule type" value="Genomic_DNA"/>
</dbReference>
<dbReference type="PROSITE" id="PS50297">
    <property type="entry name" value="ANK_REP_REGION"/>
    <property type="match status" value="1"/>
</dbReference>
<evidence type="ECO:0000256" key="4">
    <source>
        <dbReference type="SAM" id="MobiDB-lite"/>
    </source>
</evidence>
<keyword evidence="2 3" id="KW-0040">ANK repeat</keyword>
<feature type="domain" description="RNase NYN" evidence="5">
    <location>
        <begin position="139"/>
        <end position="262"/>
    </location>
</feature>
<proteinExistence type="predicted"/>
<dbReference type="PANTHER" id="PTHR24171:SF8">
    <property type="entry name" value="BRCA1-ASSOCIATED RING DOMAIN PROTEIN 1"/>
    <property type="match status" value="1"/>
</dbReference>
<dbReference type="SMART" id="SM00248">
    <property type="entry name" value="ANK"/>
    <property type="match status" value="2"/>
</dbReference>
<name>A0AA36IF26_9DINO</name>
<dbReference type="PANTHER" id="PTHR24171">
    <property type="entry name" value="ANKYRIN REPEAT DOMAIN-CONTAINING PROTEIN 39-RELATED"/>
    <property type="match status" value="1"/>
</dbReference>
<dbReference type="InterPro" id="IPR021869">
    <property type="entry name" value="RNase_Zc3h12_NYN"/>
</dbReference>